<keyword evidence="4" id="KW-1185">Reference proteome</keyword>
<sequence length="221" mass="25169">MHCQALQLVKCLCKEIQSLNDSDAYESFAKDLLFRAARLGVHEVVEEIVDSFPSLVWDVDLENRSLFHWAVTERHENVFNLLYQMTPRNKLNLIPGAALQMKNELQWFKEVEKFVIPYYMHWRNDDEETPTMVFTKAHKELVDEGEIWMKDMANSCTIAAALIATIAFAATITVPGGNNDGNGLPIFSKEKAFIIFAFSDAISLFTSTTSLLMFLSILTLH</sequence>
<evidence type="ECO:0000256" key="1">
    <source>
        <dbReference type="SAM" id="Phobius"/>
    </source>
</evidence>
<keyword evidence="1" id="KW-0472">Membrane</keyword>
<reference evidence="3 4" key="1">
    <citation type="submission" date="2019-07" db="EMBL/GenBank/DDBJ databases">
        <title>De Novo Assembly of kiwifruit Actinidia rufa.</title>
        <authorList>
            <person name="Sugita-Konishi S."/>
            <person name="Sato K."/>
            <person name="Mori E."/>
            <person name="Abe Y."/>
            <person name="Kisaki G."/>
            <person name="Hamano K."/>
            <person name="Suezawa K."/>
            <person name="Otani M."/>
            <person name="Fukuda T."/>
            <person name="Manabe T."/>
            <person name="Gomi K."/>
            <person name="Tabuchi M."/>
            <person name="Akimitsu K."/>
            <person name="Kataoka I."/>
        </authorList>
    </citation>
    <scope>NUCLEOTIDE SEQUENCE [LARGE SCALE GENOMIC DNA]</scope>
    <source>
        <strain evidence="4">cv. Fuchu</strain>
    </source>
</reference>
<dbReference type="InterPro" id="IPR036770">
    <property type="entry name" value="Ankyrin_rpt-contain_sf"/>
</dbReference>
<dbReference type="Pfam" id="PF13962">
    <property type="entry name" value="PGG"/>
    <property type="match status" value="1"/>
</dbReference>
<dbReference type="Gene3D" id="1.25.40.20">
    <property type="entry name" value="Ankyrin repeat-containing domain"/>
    <property type="match status" value="1"/>
</dbReference>
<keyword evidence="1" id="KW-0812">Transmembrane</keyword>
<evidence type="ECO:0000259" key="2">
    <source>
        <dbReference type="Pfam" id="PF13962"/>
    </source>
</evidence>
<evidence type="ECO:0000313" key="3">
    <source>
        <dbReference type="EMBL" id="GFY98518.1"/>
    </source>
</evidence>
<organism evidence="3 4">
    <name type="scientific">Actinidia rufa</name>
    <dbReference type="NCBI Taxonomy" id="165716"/>
    <lineage>
        <taxon>Eukaryota</taxon>
        <taxon>Viridiplantae</taxon>
        <taxon>Streptophyta</taxon>
        <taxon>Embryophyta</taxon>
        <taxon>Tracheophyta</taxon>
        <taxon>Spermatophyta</taxon>
        <taxon>Magnoliopsida</taxon>
        <taxon>eudicotyledons</taxon>
        <taxon>Gunneridae</taxon>
        <taxon>Pentapetalae</taxon>
        <taxon>asterids</taxon>
        <taxon>Ericales</taxon>
        <taxon>Actinidiaceae</taxon>
        <taxon>Actinidia</taxon>
    </lineage>
</organism>
<dbReference type="PANTHER" id="PTHR24177">
    <property type="entry name" value="CASKIN"/>
    <property type="match status" value="1"/>
</dbReference>
<dbReference type="EMBL" id="BJWL01000012">
    <property type="protein sequence ID" value="GFY98518.1"/>
    <property type="molecule type" value="Genomic_DNA"/>
</dbReference>
<name>A0A7J0FIK2_9ERIC</name>
<keyword evidence="1" id="KW-1133">Transmembrane helix</keyword>
<proteinExistence type="predicted"/>
<dbReference type="Proteomes" id="UP000585474">
    <property type="component" value="Unassembled WGS sequence"/>
</dbReference>
<comment type="caution">
    <text evidence="3">The sequence shown here is derived from an EMBL/GenBank/DDBJ whole genome shotgun (WGS) entry which is preliminary data.</text>
</comment>
<protein>
    <submittedName>
        <fullName evidence="3">Ankyrin repeat family protein</fullName>
    </submittedName>
</protein>
<dbReference type="AlphaFoldDB" id="A0A7J0FIK2"/>
<accession>A0A7J0FIK2</accession>
<feature type="transmembrane region" description="Helical" evidence="1">
    <location>
        <begin position="156"/>
        <end position="174"/>
    </location>
</feature>
<dbReference type="InterPro" id="IPR026961">
    <property type="entry name" value="PGG_dom"/>
</dbReference>
<dbReference type="GO" id="GO:0016020">
    <property type="term" value="C:membrane"/>
    <property type="evidence" value="ECO:0007669"/>
    <property type="project" value="TreeGrafter"/>
</dbReference>
<feature type="domain" description="PGG" evidence="2">
    <location>
        <begin position="148"/>
        <end position="216"/>
    </location>
</feature>
<dbReference type="PANTHER" id="PTHR24177:SF435">
    <property type="entry name" value="ANKYRIN REPEAT-CONTAINING PROTEIN NPR4-LIKE"/>
    <property type="match status" value="1"/>
</dbReference>
<evidence type="ECO:0000313" key="4">
    <source>
        <dbReference type="Proteomes" id="UP000585474"/>
    </source>
</evidence>
<dbReference type="OrthoDB" id="1925304at2759"/>
<gene>
    <name evidence="3" type="ORF">Acr_12g0010590</name>
</gene>
<feature type="transmembrane region" description="Helical" evidence="1">
    <location>
        <begin position="194"/>
        <end position="220"/>
    </location>
</feature>